<dbReference type="Proteomes" id="UP000243081">
    <property type="component" value="Unassembled WGS sequence"/>
</dbReference>
<feature type="compositionally biased region" description="Polar residues" evidence="1">
    <location>
        <begin position="443"/>
        <end position="465"/>
    </location>
</feature>
<dbReference type="EMBL" id="LUKN01003053">
    <property type="protein sequence ID" value="OAQ98107.1"/>
    <property type="molecule type" value="Genomic_DNA"/>
</dbReference>
<protein>
    <recommendedName>
        <fullName evidence="2">C2H2-type domain-containing protein</fullName>
    </recommendedName>
</protein>
<proteinExistence type="predicted"/>
<feature type="domain" description="C2H2-type" evidence="2">
    <location>
        <begin position="691"/>
        <end position="712"/>
    </location>
</feature>
<feature type="compositionally biased region" description="Polar residues" evidence="1">
    <location>
        <begin position="509"/>
        <end position="527"/>
    </location>
</feature>
<feature type="region of interest" description="Disordered" evidence="1">
    <location>
        <begin position="436"/>
        <end position="686"/>
    </location>
</feature>
<comment type="caution">
    <text evidence="3">The sequence shown here is derived from an EMBL/GenBank/DDBJ whole genome shotgun (WGS) entry which is preliminary data.</text>
</comment>
<name>A0A179I627_CORDF</name>
<feature type="compositionally biased region" description="Acidic residues" evidence="1">
    <location>
        <begin position="596"/>
        <end position="607"/>
    </location>
</feature>
<evidence type="ECO:0000259" key="2">
    <source>
        <dbReference type="PROSITE" id="PS00028"/>
    </source>
</evidence>
<dbReference type="InterPro" id="IPR013087">
    <property type="entry name" value="Znf_C2H2_type"/>
</dbReference>
<dbReference type="OrthoDB" id="4835412at2759"/>
<evidence type="ECO:0000313" key="3">
    <source>
        <dbReference type="EMBL" id="OAQ98107.1"/>
    </source>
</evidence>
<feature type="compositionally biased region" description="Polar residues" evidence="1">
    <location>
        <begin position="557"/>
        <end position="566"/>
    </location>
</feature>
<feature type="region of interest" description="Disordered" evidence="1">
    <location>
        <begin position="226"/>
        <end position="251"/>
    </location>
</feature>
<dbReference type="OMA" id="NANQMFQ"/>
<evidence type="ECO:0000256" key="1">
    <source>
        <dbReference type="SAM" id="MobiDB-lite"/>
    </source>
</evidence>
<reference evidence="3 4" key="1">
    <citation type="submission" date="2016-03" db="EMBL/GenBank/DDBJ databases">
        <title>Fine-scale spatial genetic structure of a fungal parasite of coffee scale insects.</title>
        <authorList>
            <person name="Jackson D."/>
            <person name="Zemenick K.A."/>
            <person name="Malloure B."/>
            <person name="Quandt C.A."/>
            <person name="James T.Y."/>
        </authorList>
    </citation>
    <scope>NUCLEOTIDE SEQUENCE [LARGE SCALE GENOMIC DNA]</scope>
    <source>
        <strain evidence="3 4">UM487</strain>
    </source>
</reference>
<feature type="compositionally biased region" description="Basic and acidic residues" evidence="1">
    <location>
        <begin position="567"/>
        <end position="576"/>
    </location>
</feature>
<evidence type="ECO:0000313" key="4">
    <source>
        <dbReference type="Proteomes" id="UP000243081"/>
    </source>
</evidence>
<feature type="region of interest" description="Disordered" evidence="1">
    <location>
        <begin position="264"/>
        <end position="284"/>
    </location>
</feature>
<gene>
    <name evidence="3" type="ORF">LLEC1_00796</name>
</gene>
<accession>A0A179I627</accession>
<feature type="compositionally biased region" description="Polar residues" evidence="1">
    <location>
        <begin position="478"/>
        <end position="500"/>
    </location>
</feature>
<organism evidence="3 4">
    <name type="scientific">Cordyceps confragosa</name>
    <name type="common">Lecanicillium lecanii</name>
    <dbReference type="NCBI Taxonomy" id="2714763"/>
    <lineage>
        <taxon>Eukaryota</taxon>
        <taxon>Fungi</taxon>
        <taxon>Dikarya</taxon>
        <taxon>Ascomycota</taxon>
        <taxon>Pezizomycotina</taxon>
        <taxon>Sordariomycetes</taxon>
        <taxon>Hypocreomycetidae</taxon>
        <taxon>Hypocreales</taxon>
        <taxon>Cordycipitaceae</taxon>
        <taxon>Akanthomyces</taxon>
    </lineage>
</organism>
<dbReference type="PROSITE" id="PS00028">
    <property type="entry name" value="ZINC_FINGER_C2H2_1"/>
    <property type="match status" value="1"/>
</dbReference>
<feature type="region of interest" description="Disordered" evidence="1">
    <location>
        <begin position="173"/>
        <end position="204"/>
    </location>
</feature>
<feature type="compositionally biased region" description="Low complexity" evidence="1">
    <location>
        <begin position="577"/>
        <end position="594"/>
    </location>
</feature>
<sequence length="931" mass="102304">MSHIAPRPPQRPAHRRTPSNPQAPDRRVELVDKLESCIEDVLEATKAYKSPQQQSAHRNANQMFQQRVLASRGQMGNMSDQDWLGTMMQCLNESMRTQQSSFVRNTTLDVALKTFVSSIFDVLGPAYFQEPFDKYMAISRPKSSDNATAGFQATGKSRIISPSREISSNQNLMHRSNPQYLPPPATHAASLPSTHQQLAQRPAKSIASGAVTLLQNEIHGMPIIQRPLPAARQPGRPPKRQSPVEAPNPPARKRAYTCEALRQAAGPMGPPPTPAQSRPSLGNPHKQRLCIDFWDVQQERDARKRQAILSYGGKWYVFQCHQHEDVLFFKTAEGARHHMMTRHAFPNQHIDFLDIIQELGVEVMNCDVARAEKSNLEAVDMWNRVGSNSRPQNGADIRPETSIRIPVPAQTHGPTTSRPGSISGYSPALCSVPVTPPPARIDSPSTVLCSDVESSSDTTADQKNVNIKIETTEKELDSFTTRPSVGESASSQICPTQPSQPAGRATGSLDGSSKGLTPTANAGSNLLATDGGFEVSESTERPQSVRANEKSLDASGGSETSTTPATEKSDIAEHVPDLTPDSPDSSELSEPPTLVADDELEEGEVDESCIRVASCSTIQSDRTPRSSQPNKKQKRRISAAGSAPSTPSEQRKRLPATPKSSQKKRKQRQAFRSPAQETGPSAHDQFKTRACKKCPERFYFRAQLATHMNSEHPELEKIPRLHVPSTLCIIRSRCHDLVNRNHVIATEAASNRLLVQRVADRHEGRLRADLGRRLLHQPRDAGAVCHGRLRRPVLGNHLCDLEPRVGRRHGARIEHLAKGVDVDALRAGQVHRLGQPGRHGDEEQVDCEFRAEAHANLAARVCKVLVEDCPVCRLVDEHGEDYIGLTQDGSGCVCNGGARGPEGRAFGRCTIPDGQWEFLREIEGHGRAHEA</sequence>
<dbReference type="AlphaFoldDB" id="A0A179I627"/>
<keyword evidence="4" id="KW-1185">Reference proteome</keyword>
<feature type="compositionally biased region" description="Polar residues" evidence="1">
    <location>
        <begin position="614"/>
        <end position="630"/>
    </location>
</feature>
<feature type="region of interest" description="Disordered" evidence="1">
    <location>
        <begin position="1"/>
        <end position="26"/>
    </location>
</feature>
<feature type="compositionally biased region" description="Pro residues" evidence="1">
    <location>
        <begin position="1"/>
        <end position="11"/>
    </location>
</feature>